<evidence type="ECO:0008006" key="15">
    <source>
        <dbReference type="Google" id="ProtNLM"/>
    </source>
</evidence>
<dbReference type="SUPFAM" id="SSF49464">
    <property type="entry name" value="Carboxypeptidase regulatory domain-like"/>
    <property type="match status" value="1"/>
</dbReference>
<dbReference type="OrthoDB" id="1109428at2"/>
<organism evidence="13 14">
    <name type="scientific">Marinilabilia rubra</name>
    <dbReference type="NCBI Taxonomy" id="2162893"/>
    <lineage>
        <taxon>Bacteria</taxon>
        <taxon>Pseudomonadati</taxon>
        <taxon>Bacteroidota</taxon>
        <taxon>Bacteroidia</taxon>
        <taxon>Marinilabiliales</taxon>
        <taxon>Marinilabiliaceae</taxon>
        <taxon>Marinilabilia</taxon>
    </lineage>
</organism>
<keyword evidence="2 8" id="KW-0813">Transport</keyword>
<comment type="similarity">
    <text evidence="8 9">Belongs to the TonB-dependent receptor family.</text>
</comment>
<reference evidence="13 14" key="1">
    <citation type="submission" date="2018-05" db="EMBL/GenBank/DDBJ databases">
        <title>Marinilabilia rubrum sp. nov., isolated from saltern sediment.</title>
        <authorList>
            <person name="Zhang R."/>
        </authorList>
    </citation>
    <scope>NUCLEOTIDE SEQUENCE [LARGE SCALE GENOMIC DNA]</scope>
    <source>
        <strain evidence="13 14">WTE16</strain>
    </source>
</reference>
<dbReference type="InterPro" id="IPR023997">
    <property type="entry name" value="TonB-dep_OMP_SusC/RagA_CS"/>
</dbReference>
<dbReference type="NCBIfam" id="TIGR04056">
    <property type="entry name" value="OMP_RagA_SusC"/>
    <property type="match status" value="1"/>
</dbReference>
<evidence type="ECO:0000256" key="9">
    <source>
        <dbReference type="RuleBase" id="RU003357"/>
    </source>
</evidence>
<keyword evidence="4 8" id="KW-0812">Transmembrane</keyword>
<evidence type="ECO:0000256" key="10">
    <source>
        <dbReference type="SAM" id="SignalP"/>
    </source>
</evidence>
<evidence type="ECO:0000256" key="2">
    <source>
        <dbReference type="ARBA" id="ARBA00022448"/>
    </source>
</evidence>
<dbReference type="Pfam" id="PF07715">
    <property type="entry name" value="Plug"/>
    <property type="match status" value="1"/>
</dbReference>
<keyword evidence="10" id="KW-0732">Signal</keyword>
<evidence type="ECO:0000256" key="1">
    <source>
        <dbReference type="ARBA" id="ARBA00004571"/>
    </source>
</evidence>
<dbReference type="PROSITE" id="PS52016">
    <property type="entry name" value="TONB_DEPENDENT_REC_3"/>
    <property type="match status" value="1"/>
</dbReference>
<feature type="domain" description="TonB-dependent receptor-like beta-barrel" evidence="11">
    <location>
        <begin position="393"/>
        <end position="982"/>
    </location>
</feature>
<dbReference type="InterPro" id="IPR008969">
    <property type="entry name" value="CarboxyPept-like_regulatory"/>
</dbReference>
<dbReference type="SUPFAM" id="SSF56935">
    <property type="entry name" value="Porins"/>
    <property type="match status" value="1"/>
</dbReference>
<evidence type="ECO:0000259" key="11">
    <source>
        <dbReference type="Pfam" id="PF00593"/>
    </source>
</evidence>
<dbReference type="Pfam" id="PF00593">
    <property type="entry name" value="TonB_dep_Rec_b-barrel"/>
    <property type="match status" value="1"/>
</dbReference>
<dbReference type="RefSeq" id="WP_109265628.1">
    <property type="nucleotide sequence ID" value="NZ_QEWP01000017.1"/>
</dbReference>
<dbReference type="InterPro" id="IPR039426">
    <property type="entry name" value="TonB-dep_rcpt-like"/>
</dbReference>
<dbReference type="InterPro" id="IPR037066">
    <property type="entry name" value="Plug_dom_sf"/>
</dbReference>
<name>A0A2U2B5D3_9BACT</name>
<dbReference type="InterPro" id="IPR000531">
    <property type="entry name" value="Beta-barrel_TonB"/>
</dbReference>
<evidence type="ECO:0000256" key="7">
    <source>
        <dbReference type="ARBA" id="ARBA00023237"/>
    </source>
</evidence>
<dbReference type="Proteomes" id="UP000244956">
    <property type="component" value="Unassembled WGS sequence"/>
</dbReference>
<dbReference type="Gene3D" id="2.40.170.20">
    <property type="entry name" value="TonB-dependent receptor, beta-barrel domain"/>
    <property type="match status" value="1"/>
</dbReference>
<evidence type="ECO:0000256" key="3">
    <source>
        <dbReference type="ARBA" id="ARBA00022452"/>
    </source>
</evidence>
<keyword evidence="7 8" id="KW-0998">Cell outer membrane</keyword>
<dbReference type="InterPro" id="IPR012910">
    <property type="entry name" value="Plug_dom"/>
</dbReference>
<dbReference type="NCBIfam" id="TIGR04057">
    <property type="entry name" value="SusC_RagA_signa"/>
    <property type="match status" value="1"/>
</dbReference>
<evidence type="ECO:0000256" key="8">
    <source>
        <dbReference type="PROSITE-ProRule" id="PRU01360"/>
    </source>
</evidence>
<dbReference type="EMBL" id="QEWP01000017">
    <property type="protein sequence ID" value="PWD98277.1"/>
    <property type="molecule type" value="Genomic_DNA"/>
</dbReference>
<dbReference type="Gene3D" id="2.60.40.1120">
    <property type="entry name" value="Carboxypeptidase-like, regulatory domain"/>
    <property type="match status" value="1"/>
</dbReference>
<evidence type="ECO:0000256" key="6">
    <source>
        <dbReference type="ARBA" id="ARBA00023136"/>
    </source>
</evidence>
<protein>
    <recommendedName>
        <fullName evidence="15">SusC/RagA family TonB-linked outer membrane protein</fullName>
    </recommendedName>
</protein>
<feature type="domain" description="TonB-dependent receptor plug" evidence="12">
    <location>
        <begin position="118"/>
        <end position="223"/>
    </location>
</feature>
<evidence type="ECO:0000313" key="13">
    <source>
        <dbReference type="EMBL" id="PWD98277.1"/>
    </source>
</evidence>
<dbReference type="Pfam" id="PF13715">
    <property type="entry name" value="CarbopepD_reg_2"/>
    <property type="match status" value="1"/>
</dbReference>
<proteinExistence type="inferred from homology"/>
<dbReference type="Gene3D" id="2.170.130.10">
    <property type="entry name" value="TonB-dependent receptor, plug domain"/>
    <property type="match status" value="1"/>
</dbReference>
<comment type="caution">
    <text evidence="13">The sequence shown here is derived from an EMBL/GenBank/DDBJ whole genome shotgun (WGS) entry which is preliminary data.</text>
</comment>
<gene>
    <name evidence="13" type="ORF">DDZ16_16730</name>
</gene>
<dbReference type="InterPro" id="IPR036942">
    <property type="entry name" value="Beta-barrel_TonB_sf"/>
</dbReference>
<comment type="subcellular location">
    <subcellularLocation>
        <location evidence="1 8">Cell outer membrane</location>
        <topology evidence="1 8">Multi-pass membrane protein</topology>
    </subcellularLocation>
</comment>
<dbReference type="AlphaFoldDB" id="A0A2U2B5D3"/>
<feature type="signal peptide" evidence="10">
    <location>
        <begin position="1"/>
        <end position="21"/>
    </location>
</feature>
<accession>A0A2U2B5D3</accession>
<keyword evidence="14" id="KW-1185">Reference proteome</keyword>
<sequence>MKGLKLFLVAMFLCSVTNMFAQNLSITGQVTDEQGNSIPGVNILIKGTTRGVISDLNGNYNIDNVAPDATLVFSFIGMKTREISVANRGASGQLDVVLKTSSFGLDEVVAVGYGTRKKSSITAAISSVGEEEIEKTQNLRVEQALQGRTAGVTVTSSSAQPGAGMSVRIRGAGTNGNSDPLYIVDGSPVGGIDYLNPGDIESIEILKDAASSSIYGARGANGVVLISTKRGKAQDFTVSYEGYHSIQNPERKLSLMNADQYILFYNEAQLNDGVRPMDFNRRADTDWQDEIYNKNAPMMNHSVSLNGGTERAKISSGISYFGQEGLVAPDNSNYSRITARVNAETKSHNEKLRTGTSLYYSDIKSSGISVNNIYGGPLASAYNLDPLTPVRNAEGEYGVSDYVTQGITNPVGRMEYLHSQTKTDKLVGNIFLEYSFLENLKFKSSYGIDLAYVTWEDYNPVYKLSPSDYNLVDDVQKSMTRYFNYNWENVLTYDLDIADHGFNVVAGSTILEETSHSLWGSGVDITKTPKGEDYAYIDNTISDKETRNASGGKGIPNRLVSFFSRLNYDYNEKYFLSATFRADGSSRFGPDNKYGYFPSFSGGWALTNENFAAPIKSVANFIKLRASWGQNGSNHIGNFVYVSNISDAGSYVLGHPISNGLSMQGLAPNTIPTPDIRWETSEQTNIGLDAHFLDSKFTFTFDFYNKLTKDLLLEVKIPGHYGSNSPIDNAAEVRNRGYELEFGYNDNAGQFSWGANANISFNDNEVTYIGNDEKVLGGATVQTYGLVTRAEEGEPLGYFWGYETDGLFQNQTEVNNQPVSVNESGDIVKMLPDAQPGDVRFIDQNGDGILDDNDKINLGNSNPVYFYGLTLFADWKGFDVSMFMQGAGGHQIANLSRRLDAGYTNLPATMLNRWTGENTTNSEPRASIEDPNKNYSRFSDKYVIDADYLRIKNLQLGYTFNNKLLSRLNIENLKLYVAAQNLYTFTDYPGVDVEFGSGTINSGVDTGTYPQARTYTIGMNLRF</sequence>
<keyword evidence="6 8" id="KW-0472">Membrane</keyword>
<keyword evidence="5 9" id="KW-0798">TonB box</keyword>
<dbReference type="InterPro" id="IPR023996">
    <property type="entry name" value="TonB-dep_OMP_SusC/RagA"/>
</dbReference>
<feature type="chain" id="PRO_5015786476" description="SusC/RagA family TonB-linked outer membrane protein" evidence="10">
    <location>
        <begin position="22"/>
        <end position="1023"/>
    </location>
</feature>
<evidence type="ECO:0000313" key="14">
    <source>
        <dbReference type="Proteomes" id="UP000244956"/>
    </source>
</evidence>
<dbReference type="GO" id="GO:0009279">
    <property type="term" value="C:cell outer membrane"/>
    <property type="evidence" value="ECO:0007669"/>
    <property type="project" value="UniProtKB-SubCell"/>
</dbReference>
<evidence type="ECO:0000256" key="5">
    <source>
        <dbReference type="ARBA" id="ARBA00023077"/>
    </source>
</evidence>
<keyword evidence="3 8" id="KW-1134">Transmembrane beta strand</keyword>
<evidence type="ECO:0000259" key="12">
    <source>
        <dbReference type="Pfam" id="PF07715"/>
    </source>
</evidence>
<evidence type="ECO:0000256" key="4">
    <source>
        <dbReference type="ARBA" id="ARBA00022692"/>
    </source>
</evidence>